<comment type="caution">
    <text evidence="1">The sequence shown here is derived from an EMBL/GenBank/DDBJ whole genome shotgun (WGS) entry which is preliminary data.</text>
</comment>
<accession>A0A5R9F3W5</accession>
<dbReference type="EMBL" id="SWLG01000007">
    <property type="protein sequence ID" value="TLS37189.1"/>
    <property type="molecule type" value="Genomic_DNA"/>
</dbReference>
<protein>
    <submittedName>
        <fullName evidence="1">DUF488 family protein</fullName>
    </submittedName>
</protein>
<gene>
    <name evidence="1" type="ORF">FCL54_11725</name>
</gene>
<sequence>MAIVLQRIYGEKTQAEGYRILIDRLWPRGISKQNANLDEWAKEIAPSTTLRKRYNNKPEEFDAFKQAYKAEIYEDPEKLARLNALKDLAKNERIILLYGSKDERYNHAIVLKEMLEEN</sequence>
<dbReference type="OrthoDB" id="9790745at2"/>
<dbReference type="Pfam" id="PF22752">
    <property type="entry name" value="DUF488-N3i"/>
    <property type="match status" value="1"/>
</dbReference>
<evidence type="ECO:0000313" key="1">
    <source>
        <dbReference type="EMBL" id="TLS37189.1"/>
    </source>
</evidence>
<dbReference type="Proteomes" id="UP000308230">
    <property type="component" value="Unassembled WGS sequence"/>
</dbReference>
<dbReference type="PANTHER" id="PTHR36849:SF1">
    <property type="entry name" value="CYTOPLASMIC PROTEIN"/>
    <property type="match status" value="1"/>
</dbReference>
<keyword evidence="2" id="KW-1185">Reference proteome</keyword>
<proteinExistence type="predicted"/>
<dbReference type="RefSeq" id="WP_138126626.1">
    <property type="nucleotide sequence ID" value="NZ_SWLG01000007.1"/>
</dbReference>
<name>A0A5R9F3W5_9BACL</name>
<dbReference type="InterPro" id="IPR052552">
    <property type="entry name" value="YeaO-like"/>
</dbReference>
<dbReference type="AlphaFoldDB" id="A0A5R9F3W5"/>
<reference evidence="1 2" key="1">
    <citation type="submission" date="2019-04" db="EMBL/GenBank/DDBJ databases">
        <title>Bacillus caeni sp. nov., a bacterium isolated from mangrove sediment.</title>
        <authorList>
            <person name="Huang H."/>
            <person name="Mo K."/>
            <person name="Hu Y."/>
        </authorList>
    </citation>
    <scope>NUCLEOTIDE SEQUENCE [LARGE SCALE GENOMIC DNA]</scope>
    <source>
        <strain evidence="1 2">HB172195</strain>
    </source>
</reference>
<evidence type="ECO:0000313" key="2">
    <source>
        <dbReference type="Proteomes" id="UP000308230"/>
    </source>
</evidence>
<organism evidence="1 2">
    <name type="scientific">Exobacillus caeni</name>
    <dbReference type="NCBI Taxonomy" id="2574798"/>
    <lineage>
        <taxon>Bacteria</taxon>
        <taxon>Bacillati</taxon>
        <taxon>Bacillota</taxon>
        <taxon>Bacilli</taxon>
        <taxon>Bacillales</taxon>
        <taxon>Guptibacillaceae</taxon>
        <taxon>Exobacillus</taxon>
    </lineage>
</organism>
<dbReference type="PANTHER" id="PTHR36849">
    <property type="entry name" value="CYTOPLASMIC PROTEIN-RELATED"/>
    <property type="match status" value="1"/>
</dbReference>